<reference evidence="1" key="1">
    <citation type="submission" date="2022-11" db="EMBL/GenBank/DDBJ databases">
        <authorList>
            <person name="Morgan W.R."/>
            <person name="Tartar A."/>
        </authorList>
    </citation>
    <scope>NUCLEOTIDE SEQUENCE</scope>
    <source>
        <strain evidence="1">ARSEF 373</strain>
    </source>
</reference>
<protein>
    <submittedName>
        <fullName evidence="1">Uncharacterized protein</fullName>
    </submittedName>
</protein>
<dbReference type="Proteomes" id="UP001146120">
    <property type="component" value="Unassembled WGS sequence"/>
</dbReference>
<evidence type="ECO:0000313" key="2">
    <source>
        <dbReference type="Proteomes" id="UP001146120"/>
    </source>
</evidence>
<accession>A0AAV2Z5Y9</accession>
<reference evidence="1" key="2">
    <citation type="journal article" date="2023" name="Microbiol Resour">
        <title>Decontamination and Annotation of the Draft Genome Sequence of the Oomycete Lagenidium giganteum ARSEF 373.</title>
        <authorList>
            <person name="Morgan W.R."/>
            <person name="Tartar A."/>
        </authorList>
    </citation>
    <scope>NUCLEOTIDE SEQUENCE</scope>
    <source>
        <strain evidence="1">ARSEF 373</strain>
    </source>
</reference>
<proteinExistence type="predicted"/>
<gene>
    <name evidence="1" type="ORF">N0F65_004699</name>
</gene>
<dbReference type="EMBL" id="DAKRPA010000058">
    <property type="protein sequence ID" value="DBA00794.1"/>
    <property type="molecule type" value="Genomic_DNA"/>
</dbReference>
<organism evidence="1 2">
    <name type="scientific">Lagenidium giganteum</name>
    <dbReference type="NCBI Taxonomy" id="4803"/>
    <lineage>
        <taxon>Eukaryota</taxon>
        <taxon>Sar</taxon>
        <taxon>Stramenopiles</taxon>
        <taxon>Oomycota</taxon>
        <taxon>Peronosporomycetes</taxon>
        <taxon>Pythiales</taxon>
        <taxon>Pythiaceae</taxon>
    </lineage>
</organism>
<name>A0AAV2Z5Y9_9STRA</name>
<comment type="caution">
    <text evidence="1">The sequence shown here is derived from an EMBL/GenBank/DDBJ whole genome shotgun (WGS) entry which is preliminary data.</text>
</comment>
<keyword evidence="2" id="KW-1185">Reference proteome</keyword>
<dbReference type="AlphaFoldDB" id="A0AAV2Z5Y9"/>
<evidence type="ECO:0000313" key="1">
    <source>
        <dbReference type="EMBL" id="DBA00794.1"/>
    </source>
</evidence>
<sequence length="102" mass="11525">MTLHNGVQLAVRLADSRILRAPKRSVLLNYSFDGFRSTDEFLVLVMDDTFDVILGMPLPSAEDRLVTSVCDAQGRRQQGRDRRPPCRRRAAVASCHWCALTH</sequence>